<feature type="region of interest" description="Disordered" evidence="1">
    <location>
        <begin position="159"/>
        <end position="189"/>
    </location>
</feature>
<feature type="non-terminal residue" evidence="2">
    <location>
        <position position="1"/>
    </location>
</feature>
<protein>
    <submittedName>
        <fullName evidence="2">Uncharacterized protein</fullName>
    </submittedName>
</protein>
<comment type="caution">
    <text evidence="2">The sequence shown here is derived from an EMBL/GenBank/DDBJ whole genome shotgun (WGS) entry which is preliminary data.</text>
</comment>
<organism evidence="2 3">
    <name type="scientific">Tetraparma gracilis</name>
    <dbReference type="NCBI Taxonomy" id="2962635"/>
    <lineage>
        <taxon>Eukaryota</taxon>
        <taxon>Sar</taxon>
        <taxon>Stramenopiles</taxon>
        <taxon>Ochrophyta</taxon>
        <taxon>Bolidophyceae</taxon>
        <taxon>Parmales</taxon>
        <taxon>Triparmaceae</taxon>
        <taxon>Tetraparma</taxon>
    </lineage>
</organism>
<dbReference type="InterPro" id="IPR037383">
    <property type="entry name" value="CCDC87"/>
</dbReference>
<feature type="compositionally biased region" description="Low complexity" evidence="1">
    <location>
        <begin position="210"/>
        <end position="224"/>
    </location>
</feature>
<evidence type="ECO:0000256" key="1">
    <source>
        <dbReference type="SAM" id="MobiDB-lite"/>
    </source>
</evidence>
<dbReference type="Proteomes" id="UP001165060">
    <property type="component" value="Unassembled WGS sequence"/>
</dbReference>
<feature type="region of interest" description="Disordered" evidence="1">
    <location>
        <begin position="210"/>
        <end position="266"/>
    </location>
</feature>
<evidence type="ECO:0000313" key="2">
    <source>
        <dbReference type="EMBL" id="GMI29693.1"/>
    </source>
</evidence>
<dbReference type="EMBL" id="BRYB01001613">
    <property type="protein sequence ID" value="GMI29693.1"/>
    <property type="molecule type" value="Genomic_DNA"/>
</dbReference>
<feature type="compositionally biased region" description="Basic and acidic residues" evidence="1">
    <location>
        <begin position="243"/>
        <end position="258"/>
    </location>
</feature>
<sequence length="531" mass="56574">GGGGGGSVGVGVGVGERPLSDVVWEHRTTEGGGRLARSLLDPALDSYQRNLSKKRSQELSSLKASKVSSLSSSVSASARSAQAAMDNRGVFAPAANAVRANAQALAGYHRVLRPGLVETAALADMVRGDGKELSAGEVERLEERFGGMFKGTAFGRALGERKAEEEDPEDEIIARLGPGRSAGPSLDKSVGSLKDRKLLDFDSFLASKSAASSSAGGAPPGARALPPPSDPGLADFQYAQARRSRDSVRRQPDKEPLAHNRAGRYSGLLGAGGARGGIGAGVGEGGWTDSERLGKKMSYKERHGAARGFRNDFSRAHALRRKRRGGGGEEPGGTAGAAADLQARLEAAWAALEMPMMKKLQFLQKFSEGARSAELPRAVELHERAAVAVPLRETCLRRLAGLRKTNRVGLAQLVKELDVGGRLAEIGCAAPLPDSFHFELKVELGDLTDEDLLVVGETFEERVAGGELQWARDMKRWLEEVRDRLDDYCLELGKDMGREVDERLLWKGIVYHVKKEAPATAAAGVIIKEGA</sequence>
<dbReference type="PANTHER" id="PTHR16078:SF1">
    <property type="entry name" value="COILED-COIL DOMAIN-CONTAINING PROTEIN 87"/>
    <property type="match status" value="1"/>
</dbReference>
<evidence type="ECO:0000313" key="3">
    <source>
        <dbReference type="Proteomes" id="UP001165060"/>
    </source>
</evidence>
<proteinExistence type="predicted"/>
<keyword evidence="3" id="KW-1185">Reference proteome</keyword>
<accession>A0ABQ6MNK8</accession>
<name>A0ABQ6MNK8_9STRA</name>
<reference evidence="2 3" key="1">
    <citation type="journal article" date="2023" name="Commun. Biol.">
        <title>Genome analysis of Parmales, the sister group of diatoms, reveals the evolutionary specialization of diatoms from phago-mixotrophs to photoautotrophs.</title>
        <authorList>
            <person name="Ban H."/>
            <person name="Sato S."/>
            <person name="Yoshikawa S."/>
            <person name="Yamada K."/>
            <person name="Nakamura Y."/>
            <person name="Ichinomiya M."/>
            <person name="Sato N."/>
            <person name="Blanc-Mathieu R."/>
            <person name="Endo H."/>
            <person name="Kuwata A."/>
            <person name="Ogata H."/>
        </authorList>
    </citation>
    <scope>NUCLEOTIDE SEQUENCE [LARGE SCALE GENOMIC DNA]</scope>
</reference>
<gene>
    <name evidence="2" type="ORF">TeGR_g716</name>
</gene>
<dbReference type="PANTHER" id="PTHR16078">
    <property type="entry name" value="COILED-COIL DOMAIN-CONTAINING PROTEIN 87"/>
    <property type="match status" value="1"/>
</dbReference>